<dbReference type="Gene3D" id="6.20.400.10">
    <property type="match status" value="1"/>
</dbReference>
<evidence type="ECO:0000259" key="2">
    <source>
        <dbReference type="PROSITE" id="PS50908"/>
    </source>
</evidence>
<evidence type="ECO:0000313" key="4">
    <source>
        <dbReference type="Proteomes" id="UP001255856"/>
    </source>
</evidence>
<dbReference type="Pfam" id="PF16543">
    <property type="entry name" value="DFRP_C"/>
    <property type="match status" value="1"/>
</dbReference>
<evidence type="ECO:0000256" key="1">
    <source>
        <dbReference type="SAM" id="MobiDB-lite"/>
    </source>
</evidence>
<feature type="region of interest" description="Disordered" evidence="1">
    <location>
        <begin position="191"/>
        <end position="250"/>
    </location>
</feature>
<dbReference type="SMART" id="SM00591">
    <property type="entry name" value="RWD"/>
    <property type="match status" value="1"/>
</dbReference>
<dbReference type="InterPro" id="IPR040213">
    <property type="entry name" value="GIR2-like"/>
</dbReference>
<reference evidence="3" key="1">
    <citation type="submission" date="2021-01" db="EMBL/GenBank/DDBJ databases">
        <authorList>
            <person name="Eckstrom K.M.E."/>
        </authorList>
    </citation>
    <scope>NUCLEOTIDE SEQUENCE</scope>
    <source>
        <strain evidence="3">UVCC 0001</strain>
    </source>
</reference>
<comment type="caution">
    <text evidence="3">The sequence shown here is derived from an EMBL/GenBank/DDBJ whole genome shotgun (WGS) entry which is preliminary data.</text>
</comment>
<dbReference type="PROSITE" id="PS50908">
    <property type="entry name" value="RWD"/>
    <property type="match status" value="1"/>
</dbReference>
<feature type="domain" description="RWD" evidence="2">
    <location>
        <begin position="9"/>
        <end position="119"/>
    </location>
</feature>
<dbReference type="Proteomes" id="UP001255856">
    <property type="component" value="Unassembled WGS sequence"/>
</dbReference>
<sequence>MDYQMEQEMELEALQAILMDDLQTGWSPVGEVYRVALNPNLDDAETVKADIPVRAELVFAHSETYPETGPLLRARGLSALSDADVSELQQKLDAEVEANLGMAMIYNLITAAQEWVDEKAKEQATPVQDPAVLEKKMREAEEARLAELRAHGTPVTREAFAQWKEAFEAENAVSEAALGEEERMTGKRFFQIQESRHADVDETPSGSDEEGWDQPAAPEAEEEEDAIDYDDEDSSDDDALLDQLAADRGR</sequence>
<proteinExistence type="predicted"/>
<dbReference type="AlphaFoldDB" id="A0AAD9IIT7"/>
<dbReference type="InterPro" id="IPR032378">
    <property type="entry name" value="ZC3H15/TMA46_C"/>
</dbReference>
<dbReference type="EMBL" id="JASFZW010000003">
    <property type="protein sequence ID" value="KAK2079206.1"/>
    <property type="molecule type" value="Genomic_DNA"/>
</dbReference>
<dbReference type="SUPFAM" id="SSF54495">
    <property type="entry name" value="UBC-like"/>
    <property type="match status" value="1"/>
</dbReference>
<evidence type="ECO:0000313" key="3">
    <source>
        <dbReference type="EMBL" id="KAK2079206.1"/>
    </source>
</evidence>
<accession>A0AAD9IIT7</accession>
<dbReference type="Pfam" id="PF05773">
    <property type="entry name" value="RWD"/>
    <property type="match status" value="1"/>
</dbReference>
<name>A0AAD9IIT7_PROWI</name>
<dbReference type="PANTHER" id="PTHR12292">
    <property type="entry name" value="RWD DOMAIN-CONTAINING PROTEIN"/>
    <property type="match status" value="1"/>
</dbReference>
<gene>
    <name evidence="3" type="ORF">QBZ16_002897</name>
</gene>
<keyword evidence="4" id="KW-1185">Reference proteome</keyword>
<dbReference type="InterPro" id="IPR016135">
    <property type="entry name" value="UBQ-conjugating_enzyme/RWD"/>
</dbReference>
<feature type="compositionally biased region" description="Acidic residues" evidence="1">
    <location>
        <begin position="219"/>
        <end position="240"/>
    </location>
</feature>
<organism evidence="3 4">
    <name type="scientific">Prototheca wickerhamii</name>
    <dbReference type="NCBI Taxonomy" id="3111"/>
    <lineage>
        <taxon>Eukaryota</taxon>
        <taxon>Viridiplantae</taxon>
        <taxon>Chlorophyta</taxon>
        <taxon>core chlorophytes</taxon>
        <taxon>Trebouxiophyceae</taxon>
        <taxon>Chlorellales</taxon>
        <taxon>Chlorellaceae</taxon>
        <taxon>Prototheca</taxon>
    </lineage>
</organism>
<protein>
    <recommendedName>
        <fullName evidence="2">RWD domain-containing protein</fullName>
    </recommendedName>
</protein>
<dbReference type="Gene3D" id="3.10.110.10">
    <property type="entry name" value="Ubiquitin Conjugating Enzyme"/>
    <property type="match status" value="1"/>
</dbReference>
<dbReference type="InterPro" id="IPR006575">
    <property type="entry name" value="RWD_dom"/>
</dbReference>
<dbReference type="CDD" id="cd23823">
    <property type="entry name" value="RWD_GCN2"/>
    <property type="match status" value="1"/>
</dbReference>